<keyword evidence="1" id="KW-1133">Transmembrane helix</keyword>
<dbReference type="GO" id="GO:0044660">
    <property type="term" value="P:viral release via pore formation in host cell membrane"/>
    <property type="evidence" value="ECO:0007669"/>
    <property type="project" value="InterPro"/>
</dbReference>
<reference evidence="2" key="1">
    <citation type="submission" date="2018-07" db="EMBL/GenBank/DDBJ databases">
        <authorList>
            <person name="Ashton P.M."/>
            <person name="Dallman T."/>
            <person name="Nair S."/>
            <person name="De Pinna E."/>
            <person name="Peters T."/>
            <person name="Grant K."/>
        </authorList>
    </citation>
    <scope>NUCLEOTIDE SEQUENCE [LARGE SCALE GENOMIC DNA]</scope>
    <source>
        <strain evidence="2">475813</strain>
    </source>
</reference>
<comment type="caution">
    <text evidence="2">The sequence shown here is derived from an EMBL/GenBank/DDBJ whole genome shotgun (WGS) entry which is preliminary data.</text>
</comment>
<dbReference type="EMBL" id="AAIVIG010000079">
    <property type="protein sequence ID" value="ECI4938638.1"/>
    <property type="molecule type" value="Genomic_DNA"/>
</dbReference>
<feature type="transmembrane region" description="Helical" evidence="1">
    <location>
        <begin position="7"/>
        <end position="25"/>
    </location>
</feature>
<keyword evidence="1" id="KW-0812">Transmembrane</keyword>
<dbReference type="InterPro" id="IPR007633">
    <property type="entry name" value="Phage_P2_Holin"/>
</dbReference>
<protein>
    <submittedName>
        <fullName evidence="2">Holin</fullName>
    </submittedName>
</protein>
<dbReference type="Proteomes" id="UP000839688">
    <property type="component" value="Unassembled WGS sequence"/>
</dbReference>
<sequence>MTEGEKGVLSLFVIGAMIVVGKVLAGGEPITPRLFVG</sequence>
<evidence type="ECO:0000313" key="2">
    <source>
        <dbReference type="EMBL" id="ECI4938638.1"/>
    </source>
</evidence>
<accession>A0A5Y3QAP4</accession>
<gene>
    <name evidence="2" type="ORF">DSQ81_24060</name>
</gene>
<dbReference type="Pfam" id="PF04550">
    <property type="entry name" value="Phage_holin_3_2"/>
    <property type="match status" value="1"/>
</dbReference>
<proteinExistence type="predicted"/>
<name>A0A5Y3QAP4_SALER</name>
<feature type="non-terminal residue" evidence="2">
    <location>
        <position position="37"/>
    </location>
</feature>
<keyword evidence="1" id="KW-0472">Membrane</keyword>
<organism evidence="2">
    <name type="scientific">Salmonella enterica subsp. arizonae</name>
    <dbReference type="NCBI Taxonomy" id="59203"/>
    <lineage>
        <taxon>Bacteria</taxon>
        <taxon>Pseudomonadati</taxon>
        <taxon>Pseudomonadota</taxon>
        <taxon>Gammaproteobacteria</taxon>
        <taxon>Enterobacterales</taxon>
        <taxon>Enterobacteriaceae</taxon>
        <taxon>Salmonella</taxon>
    </lineage>
</organism>
<evidence type="ECO:0000256" key="1">
    <source>
        <dbReference type="SAM" id="Phobius"/>
    </source>
</evidence>
<dbReference type="AlphaFoldDB" id="A0A5Y3QAP4"/>